<protein>
    <submittedName>
        <fullName evidence="1">Uncharacterized protein</fullName>
    </submittedName>
</protein>
<proteinExistence type="predicted"/>
<sequence>MLATTLVPASSPFVRLAYAETDADLLATQIRSQGHTCDKPQQATRDTKLSKPDYDVWVVKCENATYRVGRYPDLPAKIEKLNEEGAEHKK</sequence>
<reference evidence="1 2" key="1">
    <citation type="submission" date="2016-02" db="EMBL/GenBank/DDBJ databases">
        <title>Draft genome sequence of the strain BR 10247T Bradyrhizobium neotropicale isolated from nodules of Centrolobium paraense.</title>
        <authorList>
            <person name="Simoes-Araujo J.L."/>
            <person name="Barauna A.C."/>
            <person name="Silva K."/>
            <person name="Zilli J.E."/>
        </authorList>
    </citation>
    <scope>NUCLEOTIDE SEQUENCE [LARGE SCALE GENOMIC DNA]</scope>
    <source>
        <strain evidence="1 2">BR 10247</strain>
    </source>
</reference>
<name>A0A176YWX4_9BRAD</name>
<gene>
    <name evidence="1" type="ORF">AXW67_21290</name>
</gene>
<keyword evidence="2" id="KW-1185">Reference proteome</keyword>
<evidence type="ECO:0000313" key="1">
    <source>
        <dbReference type="EMBL" id="OAF12189.1"/>
    </source>
</evidence>
<dbReference type="Proteomes" id="UP000077173">
    <property type="component" value="Unassembled WGS sequence"/>
</dbReference>
<accession>A0A176YWX4</accession>
<dbReference type="EMBL" id="LSEF01000085">
    <property type="protein sequence ID" value="OAF12189.1"/>
    <property type="molecule type" value="Genomic_DNA"/>
</dbReference>
<comment type="caution">
    <text evidence="1">The sequence shown here is derived from an EMBL/GenBank/DDBJ whole genome shotgun (WGS) entry which is preliminary data.</text>
</comment>
<organism evidence="1 2">
    <name type="scientific">Bradyrhizobium neotropicale</name>
    <dbReference type="NCBI Taxonomy" id="1497615"/>
    <lineage>
        <taxon>Bacteria</taxon>
        <taxon>Pseudomonadati</taxon>
        <taxon>Pseudomonadota</taxon>
        <taxon>Alphaproteobacteria</taxon>
        <taxon>Hyphomicrobiales</taxon>
        <taxon>Nitrobacteraceae</taxon>
        <taxon>Bradyrhizobium</taxon>
    </lineage>
</organism>
<dbReference type="AlphaFoldDB" id="A0A176YWX4"/>
<evidence type="ECO:0000313" key="2">
    <source>
        <dbReference type="Proteomes" id="UP000077173"/>
    </source>
</evidence>